<dbReference type="Proteomes" id="UP000050794">
    <property type="component" value="Unassembled WGS sequence"/>
</dbReference>
<reference evidence="3" key="1">
    <citation type="submission" date="2016-06" db="UniProtKB">
        <authorList>
            <consortium name="WormBaseParasite"/>
        </authorList>
    </citation>
    <scope>IDENTIFICATION</scope>
</reference>
<dbReference type="InterPro" id="IPR036047">
    <property type="entry name" value="F-box-like_dom_sf"/>
</dbReference>
<dbReference type="EMBL" id="UYWY01019843">
    <property type="protein sequence ID" value="VDM39503.1"/>
    <property type="molecule type" value="Genomic_DNA"/>
</dbReference>
<evidence type="ECO:0000313" key="3">
    <source>
        <dbReference type="WBParaSite" id="TCNE_0000818201-mRNA-1"/>
    </source>
</evidence>
<keyword evidence="2" id="KW-1185">Reference proteome</keyword>
<dbReference type="AlphaFoldDB" id="A0A183UI62"/>
<name>A0A183UI62_TOXCA</name>
<organism evidence="2 3">
    <name type="scientific">Toxocara canis</name>
    <name type="common">Canine roundworm</name>
    <dbReference type="NCBI Taxonomy" id="6265"/>
    <lineage>
        <taxon>Eukaryota</taxon>
        <taxon>Metazoa</taxon>
        <taxon>Ecdysozoa</taxon>
        <taxon>Nematoda</taxon>
        <taxon>Chromadorea</taxon>
        <taxon>Rhabditida</taxon>
        <taxon>Spirurina</taxon>
        <taxon>Ascaridomorpha</taxon>
        <taxon>Ascaridoidea</taxon>
        <taxon>Toxocaridae</taxon>
        <taxon>Toxocara</taxon>
    </lineage>
</organism>
<evidence type="ECO:0000313" key="2">
    <source>
        <dbReference type="Proteomes" id="UP000050794"/>
    </source>
</evidence>
<accession>A0A183UI62</accession>
<protein>
    <submittedName>
        <fullName evidence="3">F-box domain-containing protein</fullName>
    </submittedName>
</protein>
<gene>
    <name evidence="1" type="ORF">TCNE_LOCUS8182</name>
</gene>
<proteinExistence type="predicted"/>
<reference evidence="1 2" key="2">
    <citation type="submission" date="2018-11" db="EMBL/GenBank/DDBJ databases">
        <authorList>
            <consortium name="Pathogen Informatics"/>
        </authorList>
    </citation>
    <scope>NUCLEOTIDE SEQUENCE [LARGE SCALE GENOMIC DNA]</scope>
</reference>
<dbReference type="WBParaSite" id="TCNE_0000818201-mRNA-1">
    <property type="protein sequence ID" value="TCNE_0000818201-mRNA-1"/>
    <property type="gene ID" value="TCNE_0000818201"/>
</dbReference>
<evidence type="ECO:0000313" key="1">
    <source>
        <dbReference type="EMBL" id="VDM39503.1"/>
    </source>
</evidence>
<sequence>MKLPIFMRIRCLIRSPRKKQYEKDIEDDINGSVPAALLPVDLLERIFRELPPEAMPTVWDVCRPWRNAVYLRRSRLPRIHRKQIIVRYGVANERLQSELRRRSPLKEMILNNVDLIVEIGPLSFVVSERTESTPRKGNNKKCISYARYRLHYFFDVSFLNASFISFKQSGRLVLNLSHGGLDARSLAMQLPLICEDIVCNTAIRSVDLLFKRNDGVDMAWIGPLLQSKKRVVVYVLDT</sequence>
<dbReference type="SUPFAM" id="SSF81383">
    <property type="entry name" value="F-box domain"/>
    <property type="match status" value="1"/>
</dbReference>